<dbReference type="InterPro" id="IPR000535">
    <property type="entry name" value="MSP_dom"/>
</dbReference>
<evidence type="ECO:0000256" key="6">
    <source>
        <dbReference type="SAM" id="Coils"/>
    </source>
</evidence>
<dbReference type="Gene3D" id="2.60.40.10">
    <property type="entry name" value="Immunoglobulins"/>
    <property type="match status" value="1"/>
</dbReference>
<evidence type="ECO:0000256" key="3">
    <source>
        <dbReference type="ARBA" id="ARBA00022692"/>
    </source>
</evidence>
<dbReference type="PIRSF" id="PIRSF019693">
    <property type="entry name" value="VAMP-associated"/>
    <property type="match status" value="1"/>
</dbReference>
<reference evidence="10" key="1">
    <citation type="submission" date="2023-08" db="EMBL/GenBank/DDBJ databases">
        <title>Black Yeasts Isolated from many extreme environments.</title>
        <authorList>
            <person name="Coleine C."/>
            <person name="Stajich J.E."/>
            <person name="Selbmann L."/>
        </authorList>
    </citation>
    <scope>NUCLEOTIDE SEQUENCE</scope>
    <source>
        <strain evidence="10">CCFEE 5810</strain>
    </source>
</reference>
<keyword evidence="6" id="KW-0175">Coiled coil</keyword>
<dbReference type="GO" id="GO:0160219">
    <property type="term" value="C:cortical endoplasmic reticulum membrane"/>
    <property type="evidence" value="ECO:0007669"/>
    <property type="project" value="UniProtKB-ARBA"/>
</dbReference>
<dbReference type="GO" id="GO:0140506">
    <property type="term" value="F:endoplasmic reticulum-autophagosome adaptor activity"/>
    <property type="evidence" value="ECO:0007669"/>
    <property type="project" value="UniProtKB-ARBA"/>
</dbReference>
<dbReference type="Proteomes" id="UP001310594">
    <property type="component" value="Unassembled WGS sequence"/>
</dbReference>
<dbReference type="FunFam" id="2.60.40.10:FF:000813">
    <property type="entry name" value="Vesicle-associated protein 1-1"/>
    <property type="match status" value="1"/>
</dbReference>
<name>A0AAN7ZTD7_9PEZI</name>
<dbReference type="GO" id="GO:0005886">
    <property type="term" value="C:plasma membrane"/>
    <property type="evidence" value="ECO:0007669"/>
    <property type="project" value="TreeGrafter"/>
</dbReference>
<dbReference type="GO" id="GO:0033149">
    <property type="term" value="F:FFAT motif binding"/>
    <property type="evidence" value="ECO:0007669"/>
    <property type="project" value="TreeGrafter"/>
</dbReference>
<dbReference type="AlphaFoldDB" id="A0AAN7ZTD7"/>
<comment type="caution">
    <text evidence="10">The sequence shown here is derived from an EMBL/GenBank/DDBJ whole genome shotgun (WGS) entry which is preliminary data.</text>
</comment>
<evidence type="ECO:0000256" key="4">
    <source>
        <dbReference type="ARBA" id="ARBA00022989"/>
    </source>
</evidence>
<dbReference type="GO" id="GO:0001786">
    <property type="term" value="F:phosphatidylserine binding"/>
    <property type="evidence" value="ECO:0007669"/>
    <property type="project" value="UniProtKB-ARBA"/>
</dbReference>
<dbReference type="InterPro" id="IPR016763">
    <property type="entry name" value="VAP"/>
</dbReference>
<dbReference type="PANTHER" id="PTHR10809">
    <property type="entry name" value="VESICLE-ASSOCIATED MEMBRANE PROTEIN-ASSOCIATED PROTEIN"/>
    <property type="match status" value="1"/>
</dbReference>
<dbReference type="GO" id="GO:1902647">
    <property type="term" value="P:negative regulation of 1-phosphatidyl-1D-myo-inositol 4,5-bisphosphate biosynthetic process"/>
    <property type="evidence" value="ECO:0007669"/>
    <property type="project" value="UniProtKB-ARBA"/>
</dbReference>
<feature type="coiled-coil region" evidence="6">
    <location>
        <begin position="239"/>
        <end position="266"/>
    </location>
</feature>
<dbReference type="GO" id="GO:0035091">
    <property type="term" value="F:phosphatidylinositol binding"/>
    <property type="evidence" value="ECO:0007669"/>
    <property type="project" value="UniProtKB-ARBA"/>
</dbReference>
<dbReference type="SUPFAM" id="SSF49354">
    <property type="entry name" value="PapD-like"/>
    <property type="match status" value="1"/>
</dbReference>
<dbReference type="GO" id="GO:0160214">
    <property type="term" value="F:endoplasmic reticulum-plasma membrane adaptor activity"/>
    <property type="evidence" value="ECO:0007669"/>
    <property type="project" value="UniProtKB-ARBA"/>
</dbReference>
<evidence type="ECO:0000256" key="2">
    <source>
        <dbReference type="ARBA" id="ARBA00008932"/>
    </source>
</evidence>
<dbReference type="EMBL" id="JAVRQU010000011">
    <property type="protein sequence ID" value="KAK5697373.1"/>
    <property type="molecule type" value="Genomic_DNA"/>
</dbReference>
<feature type="compositionally biased region" description="Polar residues" evidence="7">
    <location>
        <begin position="214"/>
        <end position="224"/>
    </location>
</feature>
<comment type="similarity">
    <text evidence="2">Belongs to the VAMP-associated protein (VAP) (TC 9.B.17) family.</text>
</comment>
<dbReference type="GO" id="GO:0061817">
    <property type="term" value="P:endoplasmic reticulum-plasma membrane tethering"/>
    <property type="evidence" value="ECO:0007669"/>
    <property type="project" value="UniProtKB-ARBA"/>
</dbReference>
<dbReference type="GO" id="GO:0051685">
    <property type="term" value="P:maintenance of ER location"/>
    <property type="evidence" value="ECO:0007669"/>
    <property type="project" value="UniProtKB-ARBA"/>
</dbReference>
<dbReference type="PROSITE" id="PS50202">
    <property type="entry name" value="MSP"/>
    <property type="match status" value="1"/>
</dbReference>
<organism evidence="10 11">
    <name type="scientific">Elasticomyces elasticus</name>
    <dbReference type="NCBI Taxonomy" id="574655"/>
    <lineage>
        <taxon>Eukaryota</taxon>
        <taxon>Fungi</taxon>
        <taxon>Dikarya</taxon>
        <taxon>Ascomycota</taxon>
        <taxon>Pezizomycotina</taxon>
        <taxon>Dothideomycetes</taxon>
        <taxon>Dothideomycetidae</taxon>
        <taxon>Mycosphaerellales</taxon>
        <taxon>Teratosphaeriaceae</taxon>
        <taxon>Elasticomyces</taxon>
    </lineage>
</organism>
<comment type="subcellular location">
    <subcellularLocation>
        <location evidence="1">Endoplasmic reticulum membrane</location>
        <topology evidence="1">Single-pass type IV membrane protein</topology>
    </subcellularLocation>
</comment>
<dbReference type="InterPro" id="IPR013783">
    <property type="entry name" value="Ig-like_fold"/>
</dbReference>
<feature type="region of interest" description="Disordered" evidence="7">
    <location>
        <begin position="268"/>
        <end position="291"/>
    </location>
</feature>
<keyword evidence="3 8" id="KW-0812">Transmembrane</keyword>
<evidence type="ECO:0000259" key="9">
    <source>
        <dbReference type="PROSITE" id="PS50202"/>
    </source>
</evidence>
<evidence type="ECO:0000256" key="8">
    <source>
        <dbReference type="SAM" id="Phobius"/>
    </source>
</evidence>
<evidence type="ECO:0000256" key="7">
    <source>
        <dbReference type="SAM" id="MobiDB-lite"/>
    </source>
</evidence>
<feature type="region of interest" description="Disordered" evidence="7">
    <location>
        <begin position="159"/>
        <end position="224"/>
    </location>
</feature>
<gene>
    <name evidence="10" type="primary">SCS2</name>
    <name evidence="10" type="ORF">LTR97_007511</name>
</gene>
<feature type="compositionally biased region" description="Polar residues" evidence="7">
    <location>
        <begin position="278"/>
        <end position="291"/>
    </location>
</feature>
<evidence type="ECO:0000313" key="10">
    <source>
        <dbReference type="EMBL" id="KAK5697373.1"/>
    </source>
</evidence>
<dbReference type="GO" id="GO:0090158">
    <property type="term" value="P:endoplasmic reticulum membrane organization"/>
    <property type="evidence" value="ECO:0007669"/>
    <property type="project" value="TreeGrafter"/>
</dbReference>
<dbReference type="PANTHER" id="PTHR10809:SF6">
    <property type="entry name" value="AT11025P-RELATED"/>
    <property type="match status" value="1"/>
</dbReference>
<feature type="compositionally biased region" description="Polar residues" evidence="7">
    <location>
        <begin position="177"/>
        <end position="187"/>
    </location>
</feature>
<dbReference type="InterPro" id="IPR008962">
    <property type="entry name" value="PapD-like_sf"/>
</dbReference>
<dbReference type="Pfam" id="PF00635">
    <property type="entry name" value="Motile_Sperm"/>
    <property type="match status" value="1"/>
</dbReference>
<dbReference type="GO" id="GO:0007009">
    <property type="term" value="P:plasma membrane organization"/>
    <property type="evidence" value="ECO:0007669"/>
    <property type="project" value="UniProtKB-ARBA"/>
</dbReference>
<evidence type="ECO:0000256" key="5">
    <source>
        <dbReference type="ARBA" id="ARBA00023136"/>
    </source>
</evidence>
<evidence type="ECO:0000313" key="11">
    <source>
        <dbReference type="Proteomes" id="UP001310594"/>
    </source>
</evidence>
<feature type="domain" description="MSP" evidence="9">
    <location>
        <begin position="2"/>
        <end position="125"/>
    </location>
</feature>
<keyword evidence="4 8" id="KW-1133">Transmembrane helix</keyword>
<keyword evidence="5 8" id="KW-0472">Membrane</keyword>
<accession>A0AAN7ZTD7</accession>
<dbReference type="GO" id="GO:0061709">
    <property type="term" value="P:reticulophagy"/>
    <property type="evidence" value="ECO:0007669"/>
    <property type="project" value="UniProtKB-ARBA"/>
</dbReference>
<protein>
    <submittedName>
        <fullName evidence="10">Phosphatidylinositol-binding protein scs2</fullName>
    </submittedName>
</protein>
<evidence type="ECO:0000256" key="1">
    <source>
        <dbReference type="ARBA" id="ARBA00004163"/>
    </source>
</evidence>
<sequence>MSVDLEPAELSFKRPFTHEVSQTLRLKNTTSDPVAFKVKTTAPKQYCVRPNSGRIEAGRDVEVQVLLQAMKEDPPADARCRDKFLVQSVSVPSDKEFTSVTQVWALMEQTSKGSIQEKKIRVNWLNPEDHSTSSAGYAAGAGTAGVVGGAAAGAGIANGLGQHKEESPPAYSSPSPQAVTPAQSTAAPSGAVSTPADKPYNSINRGDAIDSAHNPATDNASTSTFSNAMSTVGLSSTTQAQLQQQLDAANAKIKQLSEQATDGLRQRNIIGGAESGDGKSTTAKMSQSLQNAPAPGGVPVQIVAALCLLCFLIAYLFF</sequence>
<feature type="transmembrane region" description="Helical" evidence="8">
    <location>
        <begin position="298"/>
        <end position="317"/>
    </location>
</feature>
<proteinExistence type="inferred from homology"/>